<dbReference type="InterPro" id="IPR041614">
    <property type="entry name" value="DprA_WH"/>
</dbReference>
<evidence type="ECO:0000259" key="2">
    <source>
        <dbReference type="Pfam" id="PF02481"/>
    </source>
</evidence>
<comment type="similarity">
    <text evidence="1">Belongs to the DprA/Smf family.</text>
</comment>
<dbReference type="EMBL" id="UOFB01000232">
    <property type="protein sequence ID" value="VAW48037.1"/>
    <property type="molecule type" value="Genomic_DNA"/>
</dbReference>
<feature type="domain" description="Smf/DprA SLOG" evidence="2">
    <location>
        <begin position="83"/>
        <end position="289"/>
    </location>
</feature>
<protein>
    <submittedName>
        <fullName evidence="4">Rossmann fold nucleotide-binding protein Smf possibly involved in DNA uptake</fullName>
    </submittedName>
</protein>
<dbReference type="InterPro" id="IPR036388">
    <property type="entry name" value="WH-like_DNA-bd_sf"/>
</dbReference>
<evidence type="ECO:0000313" key="4">
    <source>
        <dbReference type="EMBL" id="VAW48037.1"/>
    </source>
</evidence>
<evidence type="ECO:0000256" key="1">
    <source>
        <dbReference type="ARBA" id="ARBA00006525"/>
    </source>
</evidence>
<dbReference type="Pfam" id="PF17782">
    <property type="entry name" value="WHD_DprA"/>
    <property type="match status" value="1"/>
</dbReference>
<proteinExistence type="inferred from homology"/>
<dbReference type="InterPro" id="IPR057666">
    <property type="entry name" value="DrpA_SLOG"/>
</dbReference>
<dbReference type="SUPFAM" id="SSF102405">
    <property type="entry name" value="MCP/YpsA-like"/>
    <property type="match status" value="1"/>
</dbReference>
<dbReference type="Pfam" id="PF02481">
    <property type="entry name" value="DNA_processg_A"/>
    <property type="match status" value="1"/>
</dbReference>
<feature type="domain" description="DprA winged helix" evidence="3">
    <location>
        <begin position="309"/>
        <end position="365"/>
    </location>
</feature>
<dbReference type="Gene3D" id="3.40.50.450">
    <property type="match status" value="1"/>
</dbReference>
<accession>A0A3B0WBE6</accession>
<dbReference type="NCBIfam" id="TIGR00732">
    <property type="entry name" value="dprA"/>
    <property type="match status" value="1"/>
</dbReference>
<dbReference type="AlphaFoldDB" id="A0A3B0WBE6"/>
<name>A0A3B0WBE6_9ZZZZ</name>
<evidence type="ECO:0000259" key="3">
    <source>
        <dbReference type="Pfam" id="PF17782"/>
    </source>
</evidence>
<reference evidence="4" key="1">
    <citation type="submission" date="2018-06" db="EMBL/GenBank/DDBJ databases">
        <authorList>
            <person name="Zhirakovskaya E."/>
        </authorList>
    </citation>
    <scope>NUCLEOTIDE SEQUENCE</scope>
</reference>
<organism evidence="4">
    <name type="scientific">hydrothermal vent metagenome</name>
    <dbReference type="NCBI Taxonomy" id="652676"/>
    <lineage>
        <taxon>unclassified sequences</taxon>
        <taxon>metagenomes</taxon>
        <taxon>ecological metagenomes</taxon>
    </lineage>
</organism>
<dbReference type="GO" id="GO:0009294">
    <property type="term" value="P:DNA-mediated transformation"/>
    <property type="evidence" value="ECO:0007669"/>
    <property type="project" value="InterPro"/>
</dbReference>
<gene>
    <name evidence="4" type="ORF">MNBD_GAMMA04-601</name>
</gene>
<sequence>MSIFSDLPSLLALHISHIPLKQALELQAHFGSLKSALQGAQKALAETQILKTNQLDRLFDQTTLLQVEQAMTWGEQAEQNWLPFGSEHYPDLLQTIDDAPLLLATRGQVTLLQDPQLAIVGSRHASKQGLMIAKDFAQHLSSQGLGITSGLALGIDAAAHQGGLQGIGKTIAVVATGLDRIYPAANQTLGRQIAEEGVMVSEFPLGTKPLAYHFPKRNRIISGLSVGTLVVEAALKSGSLITAKTAMNQGREVFAVPGSINNPQAKGCHQLIKQGAKLVESGQDILEELSALLQHSLTPQTQLKLTEKNATPALSPSHQPAILEHIGYDPIGMDELIVLSKSPVYDIQSQLMLLELSGQVEKLSAGRWRRLN</sequence>
<dbReference type="InterPro" id="IPR003488">
    <property type="entry name" value="DprA"/>
</dbReference>
<dbReference type="PANTHER" id="PTHR43022">
    <property type="entry name" value="PROTEIN SMF"/>
    <property type="match status" value="1"/>
</dbReference>
<dbReference type="Gene3D" id="1.10.10.10">
    <property type="entry name" value="Winged helix-like DNA-binding domain superfamily/Winged helix DNA-binding domain"/>
    <property type="match status" value="1"/>
</dbReference>
<dbReference type="PANTHER" id="PTHR43022:SF1">
    <property type="entry name" value="PROTEIN SMF"/>
    <property type="match status" value="1"/>
</dbReference>